<dbReference type="AlphaFoldDB" id="A0A5P1E3R6"/>
<protein>
    <submittedName>
        <fullName evidence="1">Uncharacterized protein</fullName>
    </submittedName>
</protein>
<gene>
    <name evidence="1" type="ORF">A4U43_C10F4500</name>
</gene>
<dbReference type="EMBL" id="CM007390">
    <property type="protein sequence ID" value="ONK56137.1"/>
    <property type="molecule type" value="Genomic_DNA"/>
</dbReference>
<dbReference type="Gramene" id="ONK56137">
    <property type="protein sequence ID" value="ONK56137"/>
    <property type="gene ID" value="A4U43_C10F4500"/>
</dbReference>
<name>A0A5P1E3R6_ASPOF</name>
<keyword evidence="2" id="KW-1185">Reference proteome</keyword>
<sequence>MIETQGDPLLSPSSLLLQISLPVDSRARRSGCHYSPLKLVAPQISTPTPPLKLVADSDSFLEARRRLLPRSSSSPPPSKLVVASSLKARRFTQSPYPSATHRIRPVFRTRIGVGSYRHRYGGQITVSE</sequence>
<evidence type="ECO:0000313" key="1">
    <source>
        <dbReference type="EMBL" id="ONK56137.1"/>
    </source>
</evidence>
<organism evidence="1 2">
    <name type="scientific">Asparagus officinalis</name>
    <name type="common">Garden asparagus</name>
    <dbReference type="NCBI Taxonomy" id="4686"/>
    <lineage>
        <taxon>Eukaryota</taxon>
        <taxon>Viridiplantae</taxon>
        <taxon>Streptophyta</taxon>
        <taxon>Embryophyta</taxon>
        <taxon>Tracheophyta</taxon>
        <taxon>Spermatophyta</taxon>
        <taxon>Magnoliopsida</taxon>
        <taxon>Liliopsida</taxon>
        <taxon>Asparagales</taxon>
        <taxon>Asparagaceae</taxon>
        <taxon>Asparagoideae</taxon>
        <taxon>Asparagus</taxon>
    </lineage>
</organism>
<dbReference type="Proteomes" id="UP000243459">
    <property type="component" value="Chromosome 10"/>
</dbReference>
<proteinExistence type="predicted"/>
<reference evidence="2" key="1">
    <citation type="journal article" date="2017" name="Nat. Commun.">
        <title>The asparagus genome sheds light on the origin and evolution of a young Y chromosome.</title>
        <authorList>
            <person name="Harkess A."/>
            <person name="Zhou J."/>
            <person name="Xu C."/>
            <person name="Bowers J.E."/>
            <person name="Van der Hulst R."/>
            <person name="Ayyampalayam S."/>
            <person name="Mercati F."/>
            <person name="Riccardi P."/>
            <person name="McKain M.R."/>
            <person name="Kakrana A."/>
            <person name="Tang H."/>
            <person name="Ray J."/>
            <person name="Groenendijk J."/>
            <person name="Arikit S."/>
            <person name="Mathioni S.M."/>
            <person name="Nakano M."/>
            <person name="Shan H."/>
            <person name="Telgmann-Rauber A."/>
            <person name="Kanno A."/>
            <person name="Yue Z."/>
            <person name="Chen H."/>
            <person name="Li W."/>
            <person name="Chen Y."/>
            <person name="Xu X."/>
            <person name="Zhang Y."/>
            <person name="Luo S."/>
            <person name="Chen H."/>
            <person name="Gao J."/>
            <person name="Mao Z."/>
            <person name="Pires J.C."/>
            <person name="Luo M."/>
            <person name="Kudrna D."/>
            <person name="Wing R.A."/>
            <person name="Meyers B.C."/>
            <person name="Yi K."/>
            <person name="Kong H."/>
            <person name="Lavrijsen P."/>
            <person name="Sunseri F."/>
            <person name="Falavigna A."/>
            <person name="Ye Y."/>
            <person name="Leebens-Mack J.H."/>
            <person name="Chen G."/>
        </authorList>
    </citation>
    <scope>NUCLEOTIDE SEQUENCE [LARGE SCALE GENOMIC DNA]</scope>
    <source>
        <strain evidence="2">cv. DH0086</strain>
    </source>
</reference>
<accession>A0A5P1E3R6</accession>
<evidence type="ECO:0000313" key="2">
    <source>
        <dbReference type="Proteomes" id="UP000243459"/>
    </source>
</evidence>